<organism evidence="2 3">
    <name type="scientific">Mycena maculata</name>
    <dbReference type="NCBI Taxonomy" id="230809"/>
    <lineage>
        <taxon>Eukaryota</taxon>
        <taxon>Fungi</taxon>
        <taxon>Dikarya</taxon>
        <taxon>Basidiomycota</taxon>
        <taxon>Agaricomycotina</taxon>
        <taxon>Agaricomycetes</taxon>
        <taxon>Agaricomycetidae</taxon>
        <taxon>Agaricales</taxon>
        <taxon>Marasmiineae</taxon>
        <taxon>Mycenaceae</taxon>
        <taxon>Mycena</taxon>
    </lineage>
</organism>
<dbReference type="AlphaFoldDB" id="A0AAD7K6L9"/>
<keyword evidence="3" id="KW-1185">Reference proteome</keyword>
<accession>A0AAD7K6L9</accession>
<dbReference type="Proteomes" id="UP001215280">
    <property type="component" value="Unassembled WGS sequence"/>
</dbReference>
<sequence length="134" mass="14248">MALGCMFGAHANLWMSTECHAFVKYEVWQILRLISAQEEGANEDKICEHKFRKDKPEPHGHAGVVHEDKSSKNAPMPPAGAPRAATGPSPAKAAIGAILSKPEDMDRSDTDNAQAAGPNAVAGGLSWQPTTTCN</sequence>
<feature type="compositionally biased region" description="Low complexity" evidence="1">
    <location>
        <begin position="81"/>
        <end position="91"/>
    </location>
</feature>
<comment type="caution">
    <text evidence="2">The sequence shown here is derived from an EMBL/GenBank/DDBJ whole genome shotgun (WGS) entry which is preliminary data.</text>
</comment>
<proteinExistence type="predicted"/>
<gene>
    <name evidence="2" type="ORF">DFH07DRAFT_950507</name>
</gene>
<protein>
    <submittedName>
        <fullName evidence="2">Uncharacterized protein</fullName>
    </submittedName>
</protein>
<dbReference type="EMBL" id="JARJLG010000007">
    <property type="protein sequence ID" value="KAJ7779448.1"/>
    <property type="molecule type" value="Genomic_DNA"/>
</dbReference>
<feature type="region of interest" description="Disordered" evidence="1">
    <location>
        <begin position="51"/>
        <end position="134"/>
    </location>
</feature>
<name>A0AAD7K6L9_9AGAR</name>
<reference evidence="2" key="1">
    <citation type="submission" date="2023-03" db="EMBL/GenBank/DDBJ databases">
        <title>Massive genome expansion in bonnet fungi (Mycena s.s.) driven by repeated elements and novel gene families across ecological guilds.</title>
        <authorList>
            <consortium name="Lawrence Berkeley National Laboratory"/>
            <person name="Harder C.B."/>
            <person name="Miyauchi S."/>
            <person name="Viragh M."/>
            <person name="Kuo A."/>
            <person name="Thoen E."/>
            <person name="Andreopoulos B."/>
            <person name="Lu D."/>
            <person name="Skrede I."/>
            <person name="Drula E."/>
            <person name="Henrissat B."/>
            <person name="Morin E."/>
            <person name="Kohler A."/>
            <person name="Barry K."/>
            <person name="LaButti K."/>
            <person name="Morin E."/>
            <person name="Salamov A."/>
            <person name="Lipzen A."/>
            <person name="Mereny Z."/>
            <person name="Hegedus B."/>
            <person name="Baldrian P."/>
            <person name="Stursova M."/>
            <person name="Weitz H."/>
            <person name="Taylor A."/>
            <person name="Grigoriev I.V."/>
            <person name="Nagy L.G."/>
            <person name="Martin F."/>
            <person name="Kauserud H."/>
        </authorList>
    </citation>
    <scope>NUCLEOTIDE SEQUENCE</scope>
    <source>
        <strain evidence="2">CBHHK188m</strain>
    </source>
</reference>
<evidence type="ECO:0000256" key="1">
    <source>
        <dbReference type="SAM" id="MobiDB-lite"/>
    </source>
</evidence>
<feature type="compositionally biased region" description="Basic and acidic residues" evidence="1">
    <location>
        <begin position="51"/>
        <end position="71"/>
    </location>
</feature>
<evidence type="ECO:0000313" key="3">
    <source>
        <dbReference type="Proteomes" id="UP001215280"/>
    </source>
</evidence>
<feature type="compositionally biased region" description="Basic and acidic residues" evidence="1">
    <location>
        <begin position="101"/>
        <end position="110"/>
    </location>
</feature>
<evidence type="ECO:0000313" key="2">
    <source>
        <dbReference type="EMBL" id="KAJ7779448.1"/>
    </source>
</evidence>